<keyword evidence="8" id="KW-0808">Transferase</keyword>
<keyword evidence="13" id="KW-1133">Transmembrane helix</keyword>
<keyword evidence="12" id="KW-0735">Signal-anchor</keyword>
<comment type="similarity">
    <text evidence="4">Belongs to the glycosyltransferase 31 family. Beta3-Gal-T subfamily.</text>
</comment>
<feature type="domain" description="Fringe-like glycosyltransferase" evidence="24">
    <location>
        <begin position="66"/>
        <end position="231"/>
    </location>
</feature>
<dbReference type="Gene3D" id="3.90.550.50">
    <property type="match status" value="1"/>
</dbReference>
<evidence type="ECO:0000313" key="26">
    <source>
        <dbReference type="Proteomes" id="UP001108240"/>
    </source>
</evidence>
<keyword evidence="15" id="KW-1015">Disulfide bond</keyword>
<organism evidence="25 26">
    <name type="scientific">Cyprinus carpio carpio</name>
    <dbReference type="NCBI Taxonomy" id="630221"/>
    <lineage>
        <taxon>Eukaryota</taxon>
        <taxon>Metazoa</taxon>
        <taxon>Chordata</taxon>
        <taxon>Craniata</taxon>
        <taxon>Vertebrata</taxon>
        <taxon>Euteleostomi</taxon>
        <taxon>Actinopterygii</taxon>
        <taxon>Neopterygii</taxon>
        <taxon>Teleostei</taxon>
        <taxon>Ostariophysi</taxon>
        <taxon>Cypriniformes</taxon>
        <taxon>Cyprinidae</taxon>
        <taxon>Cyprininae</taxon>
        <taxon>Cyprinus</taxon>
    </lineage>
</organism>
<keyword evidence="26" id="KW-1185">Reference proteome</keyword>
<dbReference type="AlphaFoldDB" id="A0A9J7YY84"/>
<dbReference type="GeneTree" id="ENSGT00940000164651"/>
<evidence type="ECO:0000256" key="9">
    <source>
        <dbReference type="ARBA" id="ARBA00022692"/>
    </source>
</evidence>
<evidence type="ECO:0000256" key="10">
    <source>
        <dbReference type="ARBA" id="ARBA00022723"/>
    </source>
</evidence>
<dbReference type="GO" id="GO:0016263">
    <property type="term" value="F:glycoprotein-N-acetylgalactosamine 3-beta-galactosyltransferase activity"/>
    <property type="evidence" value="ECO:0007669"/>
    <property type="project" value="UniProtKB-EC"/>
</dbReference>
<dbReference type="Proteomes" id="UP001108240">
    <property type="component" value="Unplaced"/>
</dbReference>
<dbReference type="InterPro" id="IPR026050">
    <property type="entry name" value="C1GALT1/C1GALT1_chp1"/>
</dbReference>
<evidence type="ECO:0000256" key="17">
    <source>
        <dbReference type="ARBA" id="ARBA00023211"/>
    </source>
</evidence>
<dbReference type="Pfam" id="PF02434">
    <property type="entry name" value="Fringe"/>
    <property type="match status" value="1"/>
</dbReference>
<evidence type="ECO:0000256" key="6">
    <source>
        <dbReference type="ARBA" id="ARBA00012557"/>
    </source>
</evidence>
<keyword evidence="11" id="KW-0547">Nucleotide-binding</keyword>
<evidence type="ECO:0000256" key="20">
    <source>
        <dbReference type="ARBA" id="ARBA00042009"/>
    </source>
</evidence>
<dbReference type="Ensembl" id="ENSCCRT00000201394.1">
    <property type="protein sequence ID" value="ENSCCRP00000123558.1"/>
    <property type="gene ID" value="ENSCCRG00000081575.1"/>
</dbReference>
<dbReference type="GO" id="GO:0000166">
    <property type="term" value="F:nucleotide binding"/>
    <property type="evidence" value="ECO:0007669"/>
    <property type="project" value="UniProtKB-KW"/>
</dbReference>
<keyword evidence="14" id="KW-0472">Membrane</keyword>
<sequence>MRSFKRHILFLSGIVVSVLLSKTCLLVLRTLTPSFAMTDSYTSTVRHGVKNRTAALDLSQKVRVLCWVMTQPQHLKSRTQHIRATWGRRCNIVLYMSSEASDFPTVGLNVSEGRNQLYWKTIRAFQHIHMHHLDDADWFLKADDDTFVVLENLRYGLSKHNTEEPLYFGRRFKPFVAQGYMSGGAGYVLSKEALRRFVKGFADGLCSHDTNIEDIGLGKCMETMKVQLGDSRDVLGRQTFHPYPPHYYLTRQLPRPRPWYLLYEHYHPVEGPGCCSDLAISFHYIDAVQMHTLEYYTYHLHPYGYKYRFNPDERSDNRNNN</sequence>
<evidence type="ECO:0000256" key="5">
    <source>
        <dbReference type="ARBA" id="ARBA00011748"/>
    </source>
</evidence>
<dbReference type="PANTHER" id="PTHR23033:SF13">
    <property type="entry name" value="GLYCOPROTEIN-N-ACETYLGALACTOSAMINE 3-BETA-GALACTOSYLTRANSFERASE 1"/>
    <property type="match status" value="1"/>
</dbReference>
<comment type="cofactor">
    <cofactor evidence="1">
        <name>Mn(2+)</name>
        <dbReference type="ChEBI" id="CHEBI:29035"/>
    </cofactor>
</comment>
<dbReference type="EC" id="2.4.1.122" evidence="6"/>
<accession>A0A9J7YY84</accession>
<dbReference type="GO" id="GO:0016020">
    <property type="term" value="C:membrane"/>
    <property type="evidence" value="ECO:0007669"/>
    <property type="project" value="UniProtKB-SubCell"/>
</dbReference>
<evidence type="ECO:0000256" key="12">
    <source>
        <dbReference type="ARBA" id="ARBA00022968"/>
    </source>
</evidence>
<evidence type="ECO:0000313" key="25">
    <source>
        <dbReference type="Ensembl" id="ENSCCRP00000123558.1"/>
    </source>
</evidence>
<name>A0A9J7YY84_CYPCA</name>
<comment type="subunit">
    <text evidence="5">Homodimer; disulfide-linked.</text>
</comment>
<dbReference type="FunFam" id="3.90.550.50:FF:000017">
    <property type="entry name" value="Glycoprotein-N-acetylgalactosamine 3-beta-galactosyltransferase 1"/>
    <property type="match status" value="1"/>
</dbReference>
<reference evidence="25" key="1">
    <citation type="submission" date="2025-08" db="UniProtKB">
        <authorList>
            <consortium name="Ensembl"/>
        </authorList>
    </citation>
    <scope>IDENTIFICATION</scope>
</reference>
<evidence type="ECO:0000256" key="18">
    <source>
        <dbReference type="ARBA" id="ARBA00040898"/>
    </source>
</evidence>
<evidence type="ECO:0000256" key="2">
    <source>
        <dbReference type="ARBA" id="ARBA00004606"/>
    </source>
</evidence>
<dbReference type="OMA" id="KKANHVK"/>
<evidence type="ECO:0000256" key="21">
    <source>
        <dbReference type="ARBA" id="ARBA00043065"/>
    </source>
</evidence>
<dbReference type="GO" id="GO:0030145">
    <property type="term" value="F:manganese ion binding"/>
    <property type="evidence" value="ECO:0007669"/>
    <property type="project" value="UniProtKB-ARBA"/>
</dbReference>
<keyword evidence="17" id="KW-0464">Manganese</keyword>
<evidence type="ECO:0000256" key="4">
    <source>
        <dbReference type="ARBA" id="ARBA00006462"/>
    </source>
</evidence>
<evidence type="ECO:0000256" key="23">
    <source>
        <dbReference type="ARBA" id="ARBA00059245"/>
    </source>
</evidence>
<evidence type="ECO:0000256" key="8">
    <source>
        <dbReference type="ARBA" id="ARBA00022679"/>
    </source>
</evidence>
<evidence type="ECO:0000256" key="15">
    <source>
        <dbReference type="ARBA" id="ARBA00023157"/>
    </source>
</evidence>
<evidence type="ECO:0000256" key="16">
    <source>
        <dbReference type="ARBA" id="ARBA00023180"/>
    </source>
</evidence>
<evidence type="ECO:0000256" key="11">
    <source>
        <dbReference type="ARBA" id="ARBA00022741"/>
    </source>
</evidence>
<reference evidence="25" key="2">
    <citation type="submission" date="2025-09" db="UniProtKB">
        <authorList>
            <consortium name="Ensembl"/>
        </authorList>
    </citation>
    <scope>IDENTIFICATION</scope>
</reference>
<evidence type="ECO:0000256" key="19">
    <source>
        <dbReference type="ARBA" id="ARBA00041226"/>
    </source>
</evidence>
<dbReference type="InterPro" id="IPR003378">
    <property type="entry name" value="Fringe-like_glycosylTrfase"/>
</dbReference>
<dbReference type="PANTHER" id="PTHR23033">
    <property type="entry name" value="BETA1,3-GALACTOSYLTRANSFERASE"/>
    <property type="match status" value="1"/>
</dbReference>
<keyword evidence="10" id="KW-0479">Metal-binding</keyword>
<evidence type="ECO:0000256" key="1">
    <source>
        <dbReference type="ARBA" id="ARBA00001936"/>
    </source>
</evidence>
<evidence type="ECO:0000256" key="3">
    <source>
        <dbReference type="ARBA" id="ARBA00004922"/>
    </source>
</evidence>
<evidence type="ECO:0000256" key="22">
    <source>
        <dbReference type="ARBA" id="ARBA00048842"/>
    </source>
</evidence>
<evidence type="ECO:0000259" key="24">
    <source>
        <dbReference type="Pfam" id="PF02434"/>
    </source>
</evidence>
<comment type="catalytic activity">
    <reaction evidence="22">
        <text>an N-acetyl-alpha-D-galactosaminyl derivative + UDP-alpha-D-galactose = a beta-D-galactosyl-(1-&gt;3)-N-acetyl-alpha-D-galactosaminyl derivative + UDP + H(+)</text>
        <dbReference type="Rhea" id="RHEA:15621"/>
        <dbReference type="ChEBI" id="CHEBI:15378"/>
        <dbReference type="ChEBI" id="CHEBI:28257"/>
        <dbReference type="ChEBI" id="CHEBI:58223"/>
        <dbReference type="ChEBI" id="CHEBI:66914"/>
        <dbReference type="ChEBI" id="CHEBI:133470"/>
        <dbReference type="EC" id="2.4.1.122"/>
    </reaction>
</comment>
<comment type="pathway">
    <text evidence="3">Protein modification; protein glycosylation.</text>
</comment>
<keyword evidence="7" id="KW-0328">Glycosyltransferase</keyword>
<evidence type="ECO:0000256" key="13">
    <source>
        <dbReference type="ARBA" id="ARBA00022989"/>
    </source>
</evidence>
<proteinExistence type="inferred from homology"/>
<evidence type="ECO:0000256" key="7">
    <source>
        <dbReference type="ARBA" id="ARBA00022676"/>
    </source>
</evidence>
<evidence type="ECO:0000256" key="14">
    <source>
        <dbReference type="ARBA" id="ARBA00023136"/>
    </source>
</evidence>
<protein>
    <recommendedName>
        <fullName evidence="18">Glycoprotein-N-acetylgalactosamine 3-beta-galactosyltransferase 1</fullName>
        <ecNumber evidence="6">2.4.1.122</ecNumber>
    </recommendedName>
    <alternativeName>
        <fullName evidence="20">Core 1 O-glycan T-synthase</fullName>
    </alternativeName>
    <alternativeName>
        <fullName evidence="21">Core 1 UDP-galactose:N-acetylgalactosamine-alpha-R beta 1,3-galactosyltransferase 1</fullName>
    </alternativeName>
    <alternativeName>
        <fullName evidence="19">Core 1 beta1,3-galactosyltransferase 1</fullName>
    </alternativeName>
</protein>
<comment type="function">
    <text evidence="23">Glycosyltransferase that generates the core 1 O-glycan Gal-beta1-3GalNAc-alpha1-Ser/Thr (T antigen), which is a precursor for many extended O-glycans in glycoproteins.</text>
</comment>
<keyword evidence="9" id="KW-0812">Transmembrane</keyword>
<comment type="subcellular location">
    <subcellularLocation>
        <location evidence="2">Membrane</location>
        <topology evidence="2">Single-pass type II membrane protein</topology>
    </subcellularLocation>
</comment>
<keyword evidence="16" id="KW-0325">Glycoprotein</keyword>